<dbReference type="HOGENOM" id="CLU_009833_0_2_9"/>
<dbReference type="Pfam" id="PF17674">
    <property type="entry name" value="HHH_9"/>
    <property type="match status" value="1"/>
</dbReference>
<dbReference type="GO" id="GO:0003729">
    <property type="term" value="F:mRNA binding"/>
    <property type="evidence" value="ECO:0007669"/>
    <property type="project" value="TreeGrafter"/>
</dbReference>
<dbReference type="FunFam" id="2.40.50.140:FF:000051">
    <property type="entry name" value="RNA-binding transcriptional accessory protein"/>
    <property type="match status" value="1"/>
</dbReference>
<name>A0A089LUB6_9BACL</name>
<dbReference type="FunFam" id="3.30.420.140:FF:000001">
    <property type="entry name" value="RNA-binding transcriptional accessory protein"/>
    <property type="match status" value="1"/>
</dbReference>
<dbReference type="Gene3D" id="1.10.150.310">
    <property type="entry name" value="Tex RuvX-like domain-like"/>
    <property type="match status" value="1"/>
</dbReference>
<dbReference type="Gene3D" id="3.30.420.140">
    <property type="entry name" value="YqgF/RNase H-like domain"/>
    <property type="match status" value="1"/>
</dbReference>
<dbReference type="InterPro" id="IPR032639">
    <property type="entry name" value="Tex_YqgF"/>
</dbReference>
<proteinExistence type="predicted"/>
<dbReference type="Gene3D" id="2.40.50.140">
    <property type="entry name" value="Nucleic acid-binding proteins"/>
    <property type="match status" value="1"/>
</dbReference>
<dbReference type="FunFam" id="1.10.150.310:FF:000001">
    <property type="entry name" value="RNA-binding transcriptional accessory protein"/>
    <property type="match status" value="1"/>
</dbReference>
<protein>
    <recommendedName>
        <fullName evidence="1">S1 motif domain-containing protein</fullName>
    </recommendedName>
</protein>
<dbReference type="Gene3D" id="1.10.10.650">
    <property type="entry name" value="RuvA domain 2-like"/>
    <property type="match status" value="1"/>
</dbReference>
<dbReference type="PANTHER" id="PTHR10724">
    <property type="entry name" value="30S RIBOSOMAL PROTEIN S1"/>
    <property type="match status" value="1"/>
</dbReference>
<dbReference type="STRING" id="169760.PSTEL_06525"/>
<feature type="domain" description="S1 motif" evidence="1">
    <location>
        <begin position="668"/>
        <end position="737"/>
    </location>
</feature>
<dbReference type="InterPro" id="IPR006641">
    <property type="entry name" value="YqgF/RNaseH-like_dom"/>
</dbReference>
<dbReference type="Pfam" id="PF12836">
    <property type="entry name" value="HHH_3"/>
    <property type="match status" value="1"/>
</dbReference>
<dbReference type="InterPro" id="IPR055179">
    <property type="entry name" value="Tex-like_central_region"/>
</dbReference>
<dbReference type="SUPFAM" id="SSF47781">
    <property type="entry name" value="RuvA domain 2-like"/>
    <property type="match status" value="2"/>
</dbReference>
<keyword evidence="3" id="KW-1185">Reference proteome</keyword>
<sequence>MTAIEKRRMQVVEQEIHSAADERRERDLMISQITGELSLSPRQVGVAVSLLDEGNTIPFIARYRKEMTGELDENALRDVEERLGYLRSLGERKREVIRIIEEQGKLTEELRGQIVKAAKLQEVEDLYRPFRQKRKTRASVAKEKGLEPLANWILEQRRVGNPEEEASRYVDSDKGVESVAEALQGAQDIIAEGLADDPAIRSWVRQFTASQGILVSEAKDSEQESVYENYYSYREPVHKMPPHRILAINRGERENVLKVGIEVDTARIHAHVTRKLIKGPSPVKELLEAVAEDAYKRLIAPSVEREVRAEMTEKGENQAISIFSSNLRSLLLQPPVKGRRVLGVDPAYRTGCKLAAVDETGKLLEVAVTYPTPPHNKKREAAATFKSLIAKYGIKLIVIGNGTGSRETEQFTADTIQEIGDPELAYLIVNEAGASVYSASKLAQEEFPDLDVAERSAASIARRVQDPLAELVKIEPKAIGVGQYQHDVSQKHLDESLKAVVESAVNHVGVDVNTASPSLLSYVAGINSTIAKNIVKFREENGIFKNRKQLQKVPRLGAKSFEQCIGFLRIPEGENTLDRTPIHPESYDVVTRLFKELKLSLSQIGSKELASVLASQSPEELAAKLEVGVPTLRDILESLQRPGRDPREELPPPIFRTDVLKIEDLAPGMELQGTVRNVIDFGAFVDIGIKNDGLVHISQLSTSFVKHPMDVVSVGDNVTVWVIGVDLKKGRVSLTMRPPRSEAQGS</sequence>
<dbReference type="SUPFAM" id="SSF53098">
    <property type="entry name" value="Ribonuclease H-like"/>
    <property type="match status" value="1"/>
</dbReference>
<evidence type="ECO:0000259" key="1">
    <source>
        <dbReference type="PROSITE" id="PS50126"/>
    </source>
</evidence>
<dbReference type="InterPro" id="IPR012340">
    <property type="entry name" value="NA-bd_OB-fold"/>
</dbReference>
<dbReference type="Pfam" id="PF16921">
    <property type="entry name" value="Tex_YqgF"/>
    <property type="match status" value="1"/>
</dbReference>
<dbReference type="CDD" id="cd05685">
    <property type="entry name" value="S1_Tex"/>
    <property type="match status" value="1"/>
</dbReference>
<dbReference type="SMART" id="SM00316">
    <property type="entry name" value="S1"/>
    <property type="match status" value="1"/>
</dbReference>
<dbReference type="Gene3D" id="1.10.3500.10">
    <property type="entry name" value="Tex N-terminal region-like"/>
    <property type="match status" value="1"/>
</dbReference>
<gene>
    <name evidence="2" type="ORF">PSTEL_06525</name>
</gene>
<dbReference type="GO" id="GO:0005737">
    <property type="term" value="C:cytoplasm"/>
    <property type="evidence" value="ECO:0007669"/>
    <property type="project" value="UniProtKB-ARBA"/>
</dbReference>
<accession>A0A089LUB6</accession>
<evidence type="ECO:0000313" key="2">
    <source>
        <dbReference type="EMBL" id="AIQ62808.1"/>
    </source>
</evidence>
<organism evidence="2 3">
    <name type="scientific">Paenibacillus stellifer</name>
    <dbReference type="NCBI Taxonomy" id="169760"/>
    <lineage>
        <taxon>Bacteria</taxon>
        <taxon>Bacillati</taxon>
        <taxon>Bacillota</taxon>
        <taxon>Bacilli</taxon>
        <taxon>Bacillales</taxon>
        <taxon>Paenibacillaceae</taxon>
        <taxon>Paenibacillus</taxon>
    </lineage>
</organism>
<dbReference type="Pfam" id="PF00575">
    <property type="entry name" value="S1"/>
    <property type="match status" value="1"/>
</dbReference>
<dbReference type="SMART" id="SM00732">
    <property type="entry name" value="YqgFc"/>
    <property type="match status" value="1"/>
</dbReference>
<dbReference type="Proteomes" id="UP000029507">
    <property type="component" value="Chromosome"/>
</dbReference>
<dbReference type="FunFam" id="1.10.10.650:FF:000001">
    <property type="entry name" value="S1 RNA-binding domain 1"/>
    <property type="match status" value="1"/>
</dbReference>
<dbReference type="SUPFAM" id="SSF158832">
    <property type="entry name" value="Tex N-terminal region-like"/>
    <property type="match status" value="1"/>
</dbReference>
<dbReference type="EMBL" id="CP009286">
    <property type="protein sequence ID" value="AIQ62808.1"/>
    <property type="molecule type" value="Genomic_DNA"/>
</dbReference>
<dbReference type="InterPro" id="IPR023323">
    <property type="entry name" value="Tex-like_dom_sf"/>
</dbReference>
<dbReference type="Pfam" id="PF22706">
    <property type="entry name" value="Tex_central_region"/>
    <property type="match status" value="1"/>
</dbReference>
<dbReference type="InterPro" id="IPR041692">
    <property type="entry name" value="HHH_9"/>
</dbReference>
<dbReference type="GO" id="GO:0003735">
    <property type="term" value="F:structural constituent of ribosome"/>
    <property type="evidence" value="ECO:0007669"/>
    <property type="project" value="TreeGrafter"/>
</dbReference>
<dbReference type="InterPro" id="IPR010994">
    <property type="entry name" value="RuvA_2-like"/>
</dbReference>
<dbReference type="InterPro" id="IPR044146">
    <property type="entry name" value="S1_Tex"/>
</dbReference>
<dbReference type="InterPro" id="IPR050437">
    <property type="entry name" value="Ribos_protein_bS1-like"/>
</dbReference>
<dbReference type="InterPro" id="IPR003029">
    <property type="entry name" value="S1_domain"/>
</dbReference>
<dbReference type="GO" id="GO:0006139">
    <property type="term" value="P:nucleobase-containing compound metabolic process"/>
    <property type="evidence" value="ECO:0007669"/>
    <property type="project" value="InterPro"/>
</dbReference>
<dbReference type="GO" id="GO:0006412">
    <property type="term" value="P:translation"/>
    <property type="evidence" value="ECO:0007669"/>
    <property type="project" value="TreeGrafter"/>
</dbReference>
<dbReference type="Pfam" id="PF09371">
    <property type="entry name" value="Tex_N"/>
    <property type="match status" value="1"/>
</dbReference>
<dbReference type="SUPFAM" id="SSF50249">
    <property type="entry name" value="Nucleic acid-binding proteins"/>
    <property type="match status" value="1"/>
</dbReference>
<dbReference type="PROSITE" id="PS50126">
    <property type="entry name" value="S1"/>
    <property type="match status" value="1"/>
</dbReference>
<dbReference type="InterPro" id="IPR023319">
    <property type="entry name" value="Tex-like_HTH_dom_sf"/>
</dbReference>
<reference evidence="2 3" key="1">
    <citation type="submission" date="2014-08" db="EMBL/GenBank/DDBJ databases">
        <title>Comparative genomics of the Paenibacillus odorifer group.</title>
        <authorList>
            <person name="den Bakker H.C."/>
            <person name="Tsai Y.-C."/>
            <person name="Martin N."/>
            <person name="Korlach J."/>
            <person name="Wiedmann M."/>
        </authorList>
    </citation>
    <scope>NUCLEOTIDE SEQUENCE [LARGE SCALE GENOMIC DNA]</scope>
    <source>
        <strain evidence="2 3">DSM 14472</strain>
    </source>
</reference>
<dbReference type="InterPro" id="IPR018974">
    <property type="entry name" value="Tex-like_N"/>
</dbReference>
<dbReference type="KEGG" id="pste:PSTEL_06525"/>
<dbReference type="PANTHER" id="PTHR10724:SF10">
    <property type="entry name" value="S1 RNA-BINDING DOMAIN-CONTAINING PROTEIN 1"/>
    <property type="match status" value="1"/>
</dbReference>
<evidence type="ECO:0000313" key="3">
    <source>
        <dbReference type="Proteomes" id="UP000029507"/>
    </source>
</evidence>
<dbReference type="InterPro" id="IPR012337">
    <property type="entry name" value="RNaseH-like_sf"/>
</dbReference>
<dbReference type="InterPro" id="IPR037027">
    <property type="entry name" value="YqgF/RNaseH-like_dom_sf"/>
</dbReference>
<dbReference type="AlphaFoldDB" id="A0A089LUB6"/>